<keyword evidence="2 5" id="KW-0812">Transmembrane</keyword>
<protein>
    <submittedName>
        <fullName evidence="8">Protein SLG1</fullName>
    </submittedName>
</protein>
<evidence type="ECO:0000256" key="4">
    <source>
        <dbReference type="ARBA" id="ARBA00023136"/>
    </source>
</evidence>
<evidence type="ECO:0000259" key="7">
    <source>
        <dbReference type="PROSITE" id="PS51212"/>
    </source>
</evidence>
<feature type="transmembrane region" description="Helical" evidence="5">
    <location>
        <begin position="184"/>
        <end position="207"/>
    </location>
</feature>
<evidence type="ECO:0000256" key="2">
    <source>
        <dbReference type="ARBA" id="ARBA00022692"/>
    </source>
</evidence>
<reference evidence="8 9" key="1">
    <citation type="submission" date="2022-12" db="EMBL/GenBank/DDBJ databases">
        <title>Genomic features and morphological characterization of a novel Knufia sp. strain isolated from spacecraft assembly facility.</title>
        <authorList>
            <person name="Teixeira M."/>
            <person name="Chander A.M."/>
            <person name="Stajich J.E."/>
            <person name="Venkateswaran K."/>
        </authorList>
    </citation>
    <scope>NUCLEOTIDE SEQUENCE [LARGE SCALE GENOMIC DNA]</scope>
    <source>
        <strain evidence="8 9">FJI-L2-BK-P2</strain>
    </source>
</reference>
<dbReference type="PANTHER" id="PTHR15549:SF30">
    <property type="entry name" value="MID2 DOMAIN-CONTAINING PROTEIN"/>
    <property type="match status" value="1"/>
</dbReference>
<dbReference type="GO" id="GO:0071944">
    <property type="term" value="C:cell periphery"/>
    <property type="evidence" value="ECO:0007669"/>
    <property type="project" value="UniProtKB-ARBA"/>
</dbReference>
<gene>
    <name evidence="8" type="primary">wsc1_1</name>
    <name evidence="8" type="ORF">OHC33_001195</name>
</gene>
<organism evidence="8 9">
    <name type="scientific">Knufia fluminis</name>
    <dbReference type="NCBI Taxonomy" id="191047"/>
    <lineage>
        <taxon>Eukaryota</taxon>
        <taxon>Fungi</taxon>
        <taxon>Dikarya</taxon>
        <taxon>Ascomycota</taxon>
        <taxon>Pezizomycotina</taxon>
        <taxon>Eurotiomycetes</taxon>
        <taxon>Chaetothyriomycetidae</taxon>
        <taxon>Chaetothyriales</taxon>
        <taxon>Trichomeriaceae</taxon>
        <taxon>Knufia</taxon>
    </lineage>
</organism>
<dbReference type="GO" id="GO:0016020">
    <property type="term" value="C:membrane"/>
    <property type="evidence" value="ECO:0007669"/>
    <property type="project" value="UniProtKB-SubCell"/>
</dbReference>
<dbReference type="PANTHER" id="PTHR15549">
    <property type="entry name" value="PAIRED IMMUNOGLOBULIN-LIKE TYPE 2 RECEPTOR"/>
    <property type="match status" value="1"/>
</dbReference>
<comment type="caution">
    <text evidence="8">The sequence shown here is derived from an EMBL/GenBank/DDBJ whole genome shotgun (WGS) entry which is preliminary data.</text>
</comment>
<evidence type="ECO:0000313" key="9">
    <source>
        <dbReference type="Proteomes" id="UP001316803"/>
    </source>
</evidence>
<dbReference type="InterPro" id="IPR004913">
    <property type="entry name" value="Herpes_gJ"/>
</dbReference>
<evidence type="ECO:0000256" key="6">
    <source>
        <dbReference type="SAM" id="SignalP"/>
    </source>
</evidence>
<dbReference type="InterPro" id="IPR002889">
    <property type="entry name" value="WSC_carb-bd"/>
</dbReference>
<dbReference type="InterPro" id="IPR051694">
    <property type="entry name" value="Immunoregulatory_rcpt-like"/>
</dbReference>
<keyword evidence="6" id="KW-0732">Signal</keyword>
<feature type="signal peptide" evidence="6">
    <location>
        <begin position="1"/>
        <end position="24"/>
    </location>
</feature>
<evidence type="ECO:0000313" key="8">
    <source>
        <dbReference type="EMBL" id="KAK5958005.1"/>
    </source>
</evidence>
<dbReference type="Pfam" id="PF03229">
    <property type="entry name" value="Alpha_GJ"/>
    <property type="match status" value="1"/>
</dbReference>
<dbReference type="PROSITE" id="PS51212">
    <property type="entry name" value="WSC"/>
    <property type="match status" value="1"/>
</dbReference>
<comment type="subcellular location">
    <subcellularLocation>
        <location evidence="1">Membrane</location>
        <topology evidence="1">Single-pass membrane protein</topology>
    </subcellularLocation>
</comment>
<feature type="chain" id="PRO_5042848484" evidence="6">
    <location>
        <begin position="25"/>
        <end position="285"/>
    </location>
</feature>
<dbReference type="AlphaFoldDB" id="A0AAN8EWX1"/>
<keyword evidence="3 5" id="KW-1133">Transmembrane helix</keyword>
<dbReference type="EMBL" id="JAKLMC020000002">
    <property type="protein sequence ID" value="KAK5958005.1"/>
    <property type="molecule type" value="Genomic_DNA"/>
</dbReference>
<keyword evidence="4 5" id="KW-0472">Membrane</keyword>
<dbReference type="Pfam" id="PF01822">
    <property type="entry name" value="WSC"/>
    <property type="match status" value="1"/>
</dbReference>
<feature type="domain" description="WSC" evidence="7">
    <location>
        <begin position="36"/>
        <end position="125"/>
    </location>
</feature>
<evidence type="ECO:0000256" key="3">
    <source>
        <dbReference type="ARBA" id="ARBA00022989"/>
    </source>
</evidence>
<proteinExistence type="predicted"/>
<keyword evidence="9" id="KW-1185">Reference proteome</keyword>
<evidence type="ECO:0000256" key="5">
    <source>
        <dbReference type="SAM" id="Phobius"/>
    </source>
</evidence>
<dbReference type="SMART" id="SM00321">
    <property type="entry name" value="WSC"/>
    <property type="match status" value="1"/>
</dbReference>
<evidence type="ECO:0000256" key="1">
    <source>
        <dbReference type="ARBA" id="ARBA00004167"/>
    </source>
</evidence>
<dbReference type="Proteomes" id="UP001316803">
    <property type="component" value="Unassembled WGS sequence"/>
</dbReference>
<name>A0AAN8EWX1_9EURO</name>
<accession>A0AAN8EWX1</accession>
<sequence length="285" mass="29422">MKTSIFYTALQASIIGLFVSRTLAQEPPSLTVAAGAIQTLACVSEPDPLTQHDTNTFQTSGSCQAACGNEGQAVMAITGGSTCYCGQLLPPEDQEVDKSKCDSPCQGYGDEMCGGLGYWQVYLTGLTGDVKHAPNSTTSSAAAPSSTAASATSAQATVIITASTSPAPAESSTSSSGDDGPNKIGIAVGVVVGVLAIAAIAGGAIFFMKQRRRKEIEEEHKAQAAVNSFVGSRGSDAKSDARLDPSVASSYRRESIGSIADERDFSRRILQVRNPDNRGSLNSVA</sequence>